<feature type="domain" description="Subtilisin inhibitor" evidence="10">
    <location>
        <begin position="57"/>
        <end position="130"/>
    </location>
</feature>
<dbReference type="GO" id="GO:0004867">
    <property type="term" value="F:serine-type endopeptidase inhibitor activity"/>
    <property type="evidence" value="ECO:0007669"/>
    <property type="project" value="UniProtKB-KW"/>
</dbReference>
<evidence type="ECO:0000256" key="1">
    <source>
        <dbReference type="ARBA" id="ARBA00004613"/>
    </source>
</evidence>
<dbReference type="RefSeq" id="WP_051161221.1">
    <property type="nucleotide sequence ID" value="NZ_JACHIT010000002.1"/>
</dbReference>
<dbReference type="PRINTS" id="PR00294">
    <property type="entry name" value="SSBTLNINHBTR"/>
</dbReference>
<keyword evidence="9" id="KW-0732">Signal</keyword>
<evidence type="ECO:0000259" key="10">
    <source>
        <dbReference type="Pfam" id="PF00720"/>
    </source>
</evidence>
<organism evidence="11 12">
    <name type="scientific">Nocardia transvalensis</name>
    <dbReference type="NCBI Taxonomy" id="37333"/>
    <lineage>
        <taxon>Bacteria</taxon>
        <taxon>Bacillati</taxon>
        <taxon>Actinomycetota</taxon>
        <taxon>Actinomycetes</taxon>
        <taxon>Mycobacteriales</taxon>
        <taxon>Nocardiaceae</taxon>
        <taxon>Nocardia</taxon>
    </lineage>
</organism>
<comment type="subunit">
    <text evidence="3">Homodimer.</text>
</comment>
<dbReference type="InterPro" id="IPR023549">
    <property type="entry name" value="Subtilisin_inhibitor"/>
</dbReference>
<proteinExistence type="inferred from homology"/>
<keyword evidence="4" id="KW-0964">Secreted</keyword>
<evidence type="ECO:0000256" key="2">
    <source>
        <dbReference type="ARBA" id="ARBA00010472"/>
    </source>
</evidence>
<evidence type="ECO:0000256" key="8">
    <source>
        <dbReference type="RuleBase" id="RU003471"/>
    </source>
</evidence>
<keyword evidence="6 8" id="KW-0722">Serine protease inhibitor</keyword>
<feature type="signal peptide" evidence="9">
    <location>
        <begin position="1"/>
        <end position="33"/>
    </location>
</feature>
<reference evidence="11 12" key="1">
    <citation type="submission" date="2020-08" db="EMBL/GenBank/DDBJ databases">
        <title>Sequencing the genomes of 1000 actinobacteria strains.</title>
        <authorList>
            <person name="Klenk H.-P."/>
        </authorList>
    </citation>
    <scope>NUCLEOTIDE SEQUENCE [LARGE SCALE GENOMIC DNA]</scope>
    <source>
        <strain evidence="11 12">DSM 43582</strain>
    </source>
</reference>
<feature type="chain" id="PRO_5031217807" description="Subtilisin inhibitor domain-containing protein" evidence="9">
    <location>
        <begin position="34"/>
        <end position="144"/>
    </location>
</feature>
<dbReference type="InterPro" id="IPR036819">
    <property type="entry name" value="Subtilisin_inhibitor-like_sf"/>
</dbReference>
<dbReference type="SUPFAM" id="SSF55399">
    <property type="entry name" value="Subtilisin inhibitor"/>
    <property type="match status" value="1"/>
</dbReference>
<dbReference type="GO" id="GO:0005576">
    <property type="term" value="C:extracellular region"/>
    <property type="evidence" value="ECO:0007669"/>
    <property type="project" value="UniProtKB-SubCell"/>
</dbReference>
<evidence type="ECO:0000256" key="7">
    <source>
        <dbReference type="ARBA" id="ARBA00023157"/>
    </source>
</evidence>
<comment type="caution">
    <text evidence="11">The sequence shown here is derived from an EMBL/GenBank/DDBJ whole genome shotgun (WGS) entry which is preliminary data.</text>
</comment>
<dbReference type="Proteomes" id="UP000540412">
    <property type="component" value="Unassembled WGS sequence"/>
</dbReference>
<evidence type="ECO:0000256" key="3">
    <source>
        <dbReference type="ARBA" id="ARBA00011738"/>
    </source>
</evidence>
<gene>
    <name evidence="11" type="ORF">BJY24_007142</name>
</gene>
<keyword evidence="12" id="KW-1185">Reference proteome</keyword>
<dbReference type="EMBL" id="JACHIT010000002">
    <property type="protein sequence ID" value="MBB5918230.1"/>
    <property type="molecule type" value="Genomic_DNA"/>
</dbReference>
<evidence type="ECO:0000256" key="6">
    <source>
        <dbReference type="ARBA" id="ARBA00022900"/>
    </source>
</evidence>
<protein>
    <recommendedName>
        <fullName evidence="10">Subtilisin inhibitor domain-containing protein</fullName>
    </recommendedName>
</protein>
<dbReference type="Gene3D" id="3.30.350.10">
    <property type="entry name" value="Subtilisin inhibitor-like"/>
    <property type="match status" value="1"/>
</dbReference>
<dbReference type="AlphaFoldDB" id="A0A7W9PL93"/>
<evidence type="ECO:0000256" key="5">
    <source>
        <dbReference type="ARBA" id="ARBA00022690"/>
    </source>
</evidence>
<sequence length="144" mass="15092">MLTNRARRRQWTVAVTPVILVAGAALGPGTAQAGSAEPAPPPRSSVILTVRPVESLVPRVMTLECAAVSTGTHPLARQACADLEAAGGNIRELADFTDPPLCGQDFDPIAARIDGTWEGRPVSDSGVFSNHCVLIATTKSVFDF</sequence>
<evidence type="ECO:0000313" key="12">
    <source>
        <dbReference type="Proteomes" id="UP000540412"/>
    </source>
</evidence>
<keyword evidence="7" id="KW-1015">Disulfide bond</keyword>
<comment type="similarity">
    <text evidence="2 8">Belongs to the protease inhibitor I16 (SSI) family.</text>
</comment>
<evidence type="ECO:0000256" key="4">
    <source>
        <dbReference type="ARBA" id="ARBA00022525"/>
    </source>
</evidence>
<dbReference type="Pfam" id="PF00720">
    <property type="entry name" value="SSI"/>
    <property type="match status" value="1"/>
</dbReference>
<comment type="subcellular location">
    <subcellularLocation>
        <location evidence="1">Secreted</location>
    </subcellularLocation>
</comment>
<evidence type="ECO:0000313" key="11">
    <source>
        <dbReference type="EMBL" id="MBB5918230.1"/>
    </source>
</evidence>
<accession>A0A7W9PL93</accession>
<dbReference type="InterPro" id="IPR000691">
    <property type="entry name" value="Prot_inh_I16_SSI"/>
</dbReference>
<name>A0A7W9PL93_9NOCA</name>
<keyword evidence="5 8" id="KW-0646">Protease inhibitor</keyword>
<evidence type="ECO:0000256" key="9">
    <source>
        <dbReference type="SAM" id="SignalP"/>
    </source>
</evidence>